<evidence type="ECO:0000313" key="2">
    <source>
        <dbReference type="EMBL" id="OGZ18385.1"/>
    </source>
</evidence>
<proteinExistence type="predicted"/>
<keyword evidence="1" id="KW-0472">Membrane</keyword>
<dbReference type="Proteomes" id="UP000178893">
    <property type="component" value="Unassembled WGS sequence"/>
</dbReference>
<accession>A0A1G2DXV2</accession>
<dbReference type="AlphaFoldDB" id="A0A1G2DXV2"/>
<dbReference type="EMBL" id="MHLW01000003">
    <property type="protein sequence ID" value="OGZ18385.1"/>
    <property type="molecule type" value="Genomic_DNA"/>
</dbReference>
<sequence>MINLNKGVSAPIALTIIIVLAVIIGGGIIAYQYYWLPKEEVKKSEIETPKDETSDWKTYSNEEYGFEFKYPETWNVSEEYANMVEIININKPLEKIIILKSSGPPPETMDMQIIESKTVIVDNITTTRELMRGRFEDNKDNYYLRVFIPEKNIFYHADFNKDNFEEFSLIYNKILSTFKFID</sequence>
<keyword evidence="1" id="KW-0812">Transmembrane</keyword>
<feature type="transmembrane region" description="Helical" evidence="1">
    <location>
        <begin position="12"/>
        <end position="34"/>
    </location>
</feature>
<protein>
    <recommendedName>
        <fullName evidence="4">PsbP C-terminal domain-containing protein</fullName>
    </recommendedName>
</protein>
<organism evidence="2 3">
    <name type="scientific">Candidatus Nealsonbacteria bacterium RBG_13_37_56</name>
    <dbReference type="NCBI Taxonomy" id="1801661"/>
    <lineage>
        <taxon>Bacteria</taxon>
        <taxon>Candidatus Nealsoniibacteriota</taxon>
    </lineage>
</organism>
<reference evidence="2 3" key="1">
    <citation type="journal article" date="2016" name="Nat. Commun.">
        <title>Thousands of microbial genomes shed light on interconnected biogeochemical processes in an aquifer system.</title>
        <authorList>
            <person name="Anantharaman K."/>
            <person name="Brown C.T."/>
            <person name="Hug L.A."/>
            <person name="Sharon I."/>
            <person name="Castelle C.J."/>
            <person name="Probst A.J."/>
            <person name="Thomas B.C."/>
            <person name="Singh A."/>
            <person name="Wilkins M.J."/>
            <person name="Karaoz U."/>
            <person name="Brodie E.L."/>
            <person name="Williams K.H."/>
            <person name="Hubbard S.S."/>
            <person name="Banfield J.F."/>
        </authorList>
    </citation>
    <scope>NUCLEOTIDE SEQUENCE [LARGE SCALE GENOMIC DNA]</scope>
</reference>
<gene>
    <name evidence="2" type="ORF">A2V72_02120</name>
</gene>
<evidence type="ECO:0000256" key="1">
    <source>
        <dbReference type="SAM" id="Phobius"/>
    </source>
</evidence>
<evidence type="ECO:0000313" key="3">
    <source>
        <dbReference type="Proteomes" id="UP000178893"/>
    </source>
</evidence>
<keyword evidence="1" id="KW-1133">Transmembrane helix</keyword>
<comment type="caution">
    <text evidence="2">The sequence shown here is derived from an EMBL/GenBank/DDBJ whole genome shotgun (WGS) entry which is preliminary data.</text>
</comment>
<evidence type="ECO:0008006" key="4">
    <source>
        <dbReference type="Google" id="ProtNLM"/>
    </source>
</evidence>
<name>A0A1G2DXV2_9BACT</name>